<dbReference type="PANTHER" id="PTHR43513:SF3">
    <property type="entry name" value="DIHYDROOROTATE DEHYDROGENASE B (NAD(+)), ELECTRON TRANSFER SUBUNIT-RELATED"/>
    <property type="match status" value="1"/>
</dbReference>
<evidence type="ECO:0000256" key="1">
    <source>
        <dbReference type="ARBA" id="ARBA00006422"/>
    </source>
</evidence>
<dbReference type="RefSeq" id="WP_015777715.1">
    <property type="nucleotide sequence ID" value="NC_013171.1"/>
</dbReference>
<evidence type="ECO:0000256" key="5">
    <source>
        <dbReference type="ARBA" id="ARBA00022723"/>
    </source>
</evidence>
<keyword evidence="3 11" id="KW-0285">Flavoprotein</keyword>
<dbReference type="GO" id="GO:0006221">
    <property type="term" value="P:pyrimidine nucleotide biosynthetic process"/>
    <property type="evidence" value="ECO:0007669"/>
    <property type="project" value="InterPro"/>
</dbReference>
<dbReference type="GO" id="GO:0050660">
    <property type="term" value="F:flavin adenine dinucleotide binding"/>
    <property type="evidence" value="ECO:0007669"/>
    <property type="project" value="InterPro"/>
</dbReference>
<proteinExistence type="inferred from homology"/>
<evidence type="ECO:0000256" key="6">
    <source>
        <dbReference type="ARBA" id="ARBA00022827"/>
    </source>
</evidence>
<evidence type="ECO:0000256" key="3">
    <source>
        <dbReference type="ARBA" id="ARBA00022630"/>
    </source>
</evidence>
<dbReference type="KEGG" id="apr:Apre_0784"/>
<gene>
    <name evidence="14" type="ordered locus">Apre_0784</name>
</gene>
<evidence type="ECO:0000256" key="11">
    <source>
        <dbReference type="PIRSR" id="PIRSR006816-1"/>
    </source>
</evidence>
<dbReference type="Gene3D" id="2.10.240.10">
    <property type="entry name" value="Dihydroorotate dehydrogenase, electron transfer subunit"/>
    <property type="match status" value="1"/>
</dbReference>
<evidence type="ECO:0000256" key="7">
    <source>
        <dbReference type="ARBA" id="ARBA00022982"/>
    </source>
</evidence>
<evidence type="ECO:0000256" key="9">
    <source>
        <dbReference type="ARBA" id="ARBA00023014"/>
    </source>
</evidence>
<comment type="cofactor">
    <cofactor evidence="10">
        <name>[2Fe-2S] cluster</name>
        <dbReference type="ChEBI" id="CHEBI:190135"/>
    </cofactor>
</comment>
<dbReference type="Proteomes" id="UP000002294">
    <property type="component" value="Chromosome"/>
</dbReference>
<evidence type="ECO:0000313" key="15">
    <source>
        <dbReference type="Proteomes" id="UP000002294"/>
    </source>
</evidence>
<dbReference type="HOGENOM" id="CLU_003827_1_2_9"/>
<dbReference type="PIRSF" id="PIRSF006816">
    <property type="entry name" value="Cyc3_hyd_g"/>
    <property type="match status" value="1"/>
</dbReference>
<dbReference type="Gene3D" id="3.40.50.80">
    <property type="entry name" value="Nucleotide-binding domain of ferredoxin-NADP reductase (FNR) module"/>
    <property type="match status" value="1"/>
</dbReference>
<dbReference type="OrthoDB" id="9789468at2"/>
<evidence type="ECO:0000256" key="8">
    <source>
        <dbReference type="ARBA" id="ARBA00023004"/>
    </source>
</evidence>
<dbReference type="CDD" id="cd06218">
    <property type="entry name" value="DHOD_e_trans"/>
    <property type="match status" value="1"/>
</dbReference>
<dbReference type="eggNOG" id="COG0543">
    <property type="taxonomic scope" value="Bacteria"/>
</dbReference>
<dbReference type="Pfam" id="PF10418">
    <property type="entry name" value="DHODB_Fe-S_bind"/>
    <property type="match status" value="1"/>
</dbReference>
<comment type="similarity">
    <text evidence="1">Belongs to the PyrK family.</text>
</comment>
<keyword evidence="7" id="KW-0249">Electron transport</keyword>
<dbReference type="EMBL" id="CP001708">
    <property type="protein sequence ID" value="ACV28812.1"/>
    <property type="molecule type" value="Genomic_DNA"/>
</dbReference>
<comment type="cofactor">
    <cofactor evidence="12">
        <name>[2Fe-2S] cluster</name>
        <dbReference type="ChEBI" id="CHEBI:190135"/>
    </cofactor>
    <text evidence="12">Binds 1 [2Fe-2S] cluster per subunit.</text>
</comment>
<dbReference type="GO" id="GO:0051537">
    <property type="term" value="F:2 iron, 2 sulfur cluster binding"/>
    <property type="evidence" value="ECO:0007669"/>
    <property type="project" value="UniProtKB-KW"/>
</dbReference>
<keyword evidence="5 12" id="KW-0479">Metal-binding</keyword>
<dbReference type="InterPro" id="IPR017938">
    <property type="entry name" value="Riboflavin_synthase-like_b-brl"/>
</dbReference>
<dbReference type="NCBIfam" id="NF000798">
    <property type="entry name" value="PRK00054.1-3"/>
    <property type="match status" value="1"/>
</dbReference>
<dbReference type="InterPro" id="IPR017927">
    <property type="entry name" value="FAD-bd_FR_type"/>
</dbReference>
<feature type="binding site" evidence="12">
    <location>
        <position position="210"/>
    </location>
    <ligand>
        <name>[2Fe-2S] cluster</name>
        <dbReference type="ChEBI" id="CHEBI:190135"/>
    </ligand>
</feature>
<evidence type="ECO:0000256" key="4">
    <source>
        <dbReference type="ARBA" id="ARBA00022714"/>
    </source>
</evidence>
<feature type="binding site" evidence="11">
    <location>
        <begin position="66"/>
        <end position="68"/>
    </location>
    <ligand>
        <name>FAD</name>
        <dbReference type="ChEBI" id="CHEBI:57692"/>
    </ligand>
</feature>
<dbReference type="PANTHER" id="PTHR43513">
    <property type="entry name" value="DIHYDROOROTATE DEHYDROGENASE B (NAD(+)), ELECTRON TRANSFER SUBUNIT"/>
    <property type="match status" value="1"/>
</dbReference>
<keyword evidence="2" id="KW-0813">Transport</keyword>
<name>C7RH51_ANAPD</name>
<organism evidence="14 15">
    <name type="scientific">Anaerococcus prevotii (strain ATCC 9321 / DSM 20548 / JCM 6508 / NCTC 11806 / PC1)</name>
    <name type="common">Peptostreptococcus prevotii</name>
    <name type="synonym">Peptococcus prevotii</name>
    <dbReference type="NCBI Taxonomy" id="525919"/>
    <lineage>
        <taxon>Bacteria</taxon>
        <taxon>Bacillati</taxon>
        <taxon>Bacillota</taxon>
        <taxon>Tissierellia</taxon>
        <taxon>Tissierellales</taxon>
        <taxon>Peptoniphilaceae</taxon>
        <taxon>Anaerococcus</taxon>
    </lineage>
</organism>
<dbReference type="SUPFAM" id="SSF63380">
    <property type="entry name" value="Riboflavin synthase domain-like"/>
    <property type="match status" value="1"/>
</dbReference>
<feature type="binding site" evidence="12">
    <location>
        <position position="205"/>
    </location>
    <ligand>
        <name>[2Fe-2S] cluster</name>
        <dbReference type="ChEBI" id="CHEBI:190135"/>
    </ligand>
</feature>
<evidence type="ECO:0000259" key="13">
    <source>
        <dbReference type="PROSITE" id="PS51384"/>
    </source>
</evidence>
<dbReference type="InterPro" id="IPR050353">
    <property type="entry name" value="PyrK_electron_transfer"/>
</dbReference>
<accession>C7RH51</accession>
<evidence type="ECO:0000313" key="14">
    <source>
        <dbReference type="EMBL" id="ACV28812.1"/>
    </source>
</evidence>
<dbReference type="AlphaFoldDB" id="C7RH51"/>
<feature type="binding site" evidence="11">
    <location>
        <begin position="73"/>
        <end position="74"/>
    </location>
    <ligand>
        <name>FAD</name>
        <dbReference type="ChEBI" id="CHEBI:57692"/>
    </ligand>
</feature>
<dbReference type="GO" id="GO:0046872">
    <property type="term" value="F:metal ion binding"/>
    <property type="evidence" value="ECO:0007669"/>
    <property type="project" value="UniProtKB-KW"/>
</dbReference>
<dbReference type="InterPro" id="IPR037117">
    <property type="entry name" value="Dihydroorotate_DH_ele_sf"/>
</dbReference>
<keyword evidence="6 11" id="KW-0274">FAD</keyword>
<keyword evidence="9 12" id="KW-0411">Iron-sulfur</keyword>
<comment type="cofactor">
    <cofactor evidence="11">
        <name>FAD</name>
        <dbReference type="ChEBI" id="CHEBI:57692"/>
    </cofactor>
    <text evidence="11">Binds 1 FAD per subunit.</text>
</comment>
<feature type="binding site" evidence="12">
    <location>
        <position position="213"/>
    </location>
    <ligand>
        <name>[2Fe-2S] cluster</name>
        <dbReference type="ChEBI" id="CHEBI:190135"/>
    </ligand>
</feature>
<evidence type="ECO:0000256" key="2">
    <source>
        <dbReference type="ARBA" id="ARBA00022448"/>
    </source>
</evidence>
<reference evidence="14 15" key="1">
    <citation type="journal article" date="2009" name="Stand. Genomic Sci.">
        <title>Complete genome sequence of Anaerococcus prevotii type strain (PC1).</title>
        <authorList>
            <person name="Labutti K."/>
            <person name="Pukall R."/>
            <person name="Steenblock K."/>
            <person name="Glavina Del Rio T."/>
            <person name="Tice H."/>
            <person name="Copeland A."/>
            <person name="Cheng J.F."/>
            <person name="Lucas S."/>
            <person name="Chen F."/>
            <person name="Nolan M."/>
            <person name="Bruce D."/>
            <person name="Goodwin L."/>
            <person name="Pitluck S."/>
            <person name="Ivanova N."/>
            <person name="Mavromatis K."/>
            <person name="Ovchinnikova G."/>
            <person name="Pati A."/>
            <person name="Chen A."/>
            <person name="Palaniappan K."/>
            <person name="Land M."/>
            <person name="Hauser L."/>
            <person name="Chang Y.J."/>
            <person name="Jeffries C.D."/>
            <person name="Chain P."/>
            <person name="Saunders E."/>
            <person name="Brettin T."/>
            <person name="Detter J.C."/>
            <person name="Han C."/>
            <person name="Goker M."/>
            <person name="Bristow J."/>
            <person name="Eisen J.A."/>
            <person name="Markowitz V."/>
            <person name="Hugenholtz P."/>
            <person name="Kyrpides N.C."/>
            <person name="Klenk H.P."/>
            <person name="Lapidus A."/>
        </authorList>
    </citation>
    <scope>NUCLEOTIDE SEQUENCE [LARGE SCALE GENOMIC DNA]</scope>
    <source>
        <strain evidence="15">ATCC 9321 / DSM 20548 / JCM 6508 / NCTC 11806 / PC1</strain>
    </source>
</reference>
<dbReference type="Gene3D" id="2.40.30.10">
    <property type="entry name" value="Translation factors"/>
    <property type="match status" value="1"/>
</dbReference>
<protein>
    <submittedName>
        <fullName evidence="14">Oxidoreductase FAD/NAD(P)-binding domain protein</fullName>
    </submittedName>
</protein>
<keyword evidence="4 12" id="KW-0001">2Fe-2S</keyword>
<keyword evidence="8 12" id="KW-0408">Iron</keyword>
<feature type="domain" description="FAD-binding FR-type" evidence="13">
    <location>
        <begin position="2"/>
        <end position="98"/>
    </location>
</feature>
<dbReference type="SUPFAM" id="SSF52343">
    <property type="entry name" value="Ferredoxin reductase-like, C-terminal NADP-linked domain"/>
    <property type="match status" value="1"/>
</dbReference>
<dbReference type="PROSITE" id="PS51384">
    <property type="entry name" value="FAD_FR"/>
    <property type="match status" value="1"/>
</dbReference>
<evidence type="ECO:0000256" key="10">
    <source>
        <dbReference type="ARBA" id="ARBA00034078"/>
    </source>
</evidence>
<dbReference type="InterPro" id="IPR019480">
    <property type="entry name" value="Dihydroorotate_DH_Fe-S-bd"/>
</dbReference>
<dbReference type="InterPro" id="IPR012165">
    <property type="entry name" value="Cyt_c3_hydrogenase_gsu"/>
</dbReference>
<feature type="binding site" evidence="12">
    <location>
        <position position="226"/>
    </location>
    <ligand>
        <name>[2Fe-2S] cluster</name>
        <dbReference type="ChEBI" id="CHEBI:190135"/>
    </ligand>
</feature>
<sequence length="239" mass="26641">MKSYKKAIIKENIEISDGIYLMKLACDMKARPGQFFMFRSDSFRQDPLLSRPFGVCDEKDGELSFLYQVVGKGTEIMASLRKDTEVKLLGPLGNGFSLQKDKKIAVVGGGIGIAPLLYLVKSLENKCDFYAGFAKDPYYMEEFEPYANKVVTTSDLYDKKFITAAINPDDYDYIYACGPNPMLKSLYEKAKDIPMEVSMEAHMACGIGACLGCTIEKSDGEFLRVCKDGPVFDSKEVFG</sequence>
<keyword evidence="15" id="KW-1185">Reference proteome</keyword>
<dbReference type="InterPro" id="IPR039261">
    <property type="entry name" value="FNR_nucleotide-bd"/>
</dbReference>
<dbReference type="STRING" id="525919.Apre_0784"/>
<evidence type="ECO:0000256" key="12">
    <source>
        <dbReference type="PIRSR" id="PIRSR006816-2"/>
    </source>
</evidence>
<dbReference type="GO" id="GO:0016491">
    <property type="term" value="F:oxidoreductase activity"/>
    <property type="evidence" value="ECO:0007669"/>
    <property type="project" value="InterPro"/>
</dbReference>